<feature type="coiled-coil region" evidence="2">
    <location>
        <begin position="494"/>
        <end position="521"/>
    </location>
</feature>
<feature type="coiled-coil region" evidence="2">
    <location>
        <begin position="550"/>
        <end position="591"/>
    </location>
</feature>
<dbReference type="GO" id="GO:0003682">
    <property type="term" value="F:chromatin binding"/>
    <property type="evidence" value="ECO:0007669"/>
    <property type="project" value="TreeGrafter"/>
</dbReference>
<feature type="domain" description="Rootletin-like coiled-coil" evidence="4">
    <location>
        <begin position="86"/>
        <end position="258"/>
    </location>
</feature>
<dbReference type="GO" id="GO:0000793">
    <property type="term" value="C:condensed chromosome"/>
    <property type="evidence" value="ECO:0007669"/>
    <property type="project" value="TreeGrafter"/>
</dbReference>
<gene>
    <name evidence="5" type="ORF">JTE90_013488</name>
</gene>
<feature type="compositionally biased region" description="Basic and acidic residues" evidence="3">
    <location>
        <begin position="1131"/>
        <end position="1144"/>
    </location>
</feature>
<comment type="caution">
    <text evidence="5">The sequence shown here is derived from an EMBL/GenBank/DDBJ whole genome shotgun (WGS) entry which is preliminary data.</text>
</comment>
<evidence type="ECO:0000256" key="2">
    <source>
        <dbReference type="SAM" id="Coils"/>
    </source>
</evidence>
<keyword evidence="1 2" id="KW-0175">Coiled coil</keyword>
<proteinExistence type="predicted"/>
<feature type="coiled-coil region" evidence="2">
    <location>
        <begin position="102"/>
        <end position="196"/>
    </location>
</feature>
<evidence type="ECO:0000313" key="6">
    <source>
        <dbReference type="Proteomes" id="UP000827092"/>
    </source>
</evidence>
<keyword evidence="6" id="KW-1185">Reference proteome</keyword>
<dbReference type="EMBL" id="JAFNEN010000056">
    <property type="protein sequence ID" value="KAG8197362.1"/>
    <property type="molecule type" value="Genomic_DNA"/>
</dbReference>
<dbReference type="SUPFAM" id="SSF90257">
    <property type="entry name" value="Myosin rod fragments"/>
    <property type="match status" value="1"/>
</dbReference>
<organism evidence="5 6">
    <name type="scientific">Oedothorax gibbosus</name>
    <dbReference type="NCBI Taxonomy" id="931172"/>
    <lineage>
        <taxon>Eukaryota</taxon>
        <taxon>Metazoa</taxon>
        <taxon>Ecdysozoa</taxon>
        <taxon>Arthropoda</taxon>
        <taxon>Chelicerata</taxon>
        <taxon>Arachnida</taxon>
        <taxon>Araneae</taxon>
        <taxon>Araneomorphae</taxon>
        <taxon>Entelegynae</taxon>
        <taxon>Araneoidea</taxon>
        <taxon>Linyphiidae</taxon>
        <taxon>Erigoninae</taxon>
        <taxon>Oedothorax</taxon>
    </lineage>
</organism>
<feature type="region of interest" description="Disordered" evidence="3">
    <location>
        <begin position="1599"/>
        <end position="1618"/>
    </location>
</feature>
<reference evidence="5 6" key="1">
    <citation type="journal article" date="2022" name="Nat. Ecol. Evol.">
        <title>A masculinizing supergene underlies an exaggerated male reproductive morph in a spider.</title>
        <authorList>
            <person name="Hendrickx F."/>
            <person name="De Corte Z."/>
            <person name="Sonet G."/>
            <person name="Van Belleghem S.M."/>
            <person name="Kostlbacher S."/>
            <person name="Vangestel C."/>
        </authorList>
    </citation>
    <scope>NUCLEOTIDE SEQUENCE [LARGE SCALE GENOMIC DNA]</scope>
    <source>
        <strain evidence="5">W744_W776</strain>
    </source>
</reference>
<name>A0AAV6VL26_9ARAC</name>
<dbReference type="GO" id="GO:0000796">
    <property type="term" value="C:condensin complex"/>
    <property type="evidence" value="ECO:0007669"/>
    <property type="project" value="TreeGrafter"/>
</dbReference>
<feature type="coiled-coil region" evidence="2">
    <location>
        <begin position="1229"/>
        <end position="1263"/>
    </location>
</feature>
<dbReference type="Gene3D" id="1.20.5.340">
    <property type="match status" value="1"/>
</dbReference>
<dbReference type="Pfam" id="PF15035">
    <property type="entry name" value="Rootletin"/>
    <property type="match status" value="1"/>
</dbReference>
<feature type="region of interest" description="Disordered" evidence="3">
    <location>
        <begin position="1346"/>
        <end position="1367"/>
    </location>
</feature>
<dbReference type="PANTHER" id="PTHR43941">
    <property type="entry name" value="STRUCTURAL MAINTENANCE OF CHROMOSOMES PROTEIN 2"/>
    <property type="match status" value="1"/>
</dbReference>
<feature type="coiled-coil region" evidence="2">
    <location>
        <begin position="1438"/>
        <end position="1563"/>
    </location>
</feature>
<sequence>MAEGSENLSSVEDVDSIYKEEFAHVEEMLVSSREECIEIESKYQDLSLQVKDILHLRNTPSPDSDNFEDAPECGGEPVETQLRYESRISAYHRNQEHQARIVDDLQSRVEEYRLRCAKLEAALAEHSANEANISETDYQNLSAVSMDLETAMIRLEQEKNRCHGLTQINTLLREQLETATEVNQTLTDDIQRLTKEWQMARSELVAKETEWKEEEQTLSQYFTKESNTLLQMWRQVLNFRHDFANLKSHTERELKSFKVCICNSVQNIESVTSAVAGRPEISDTVDHTKRNTSELEIPRLHDKISELIDKNDRIQRLLDEKEKANSVLCSTVEKINDSISKSILEKQSFKKEHHFETSCKQYSKAFEELSQILLSDGSISMSSLFMSATSSDLSSAEDAAVSTFNVIQLQSLINTVRMSLQKYRKQIEESNLEISSLKDQNIMQERTVEFLEDERHKMQQLNSQLSLQFESVTQKMQNFVSELKSDSSVTNQETAVLETVIRSLRDEVDNLRAEKEALLTSQTELRLKMQTSNEEARILKQSEQTLRSDLSRSTKKIADLEVQLETLQKDYQASEDRISQLALNNELVEQEKKKFASHLSNVQTQCLDFQSCVTRLREEAIGVKDSLASLQLLSDGLNLEKEDIKRDLDKALNDLESARTLHSSEKIEFEREKVELRLQLDKFERSCMELQGERDKLKSQLQLIEDSSSNREDEKNTLALKNNELTDQVTVLTSQKQNLESDLAQLREELSRQGDLLAESHGERRTLARTVSELESRAEAAEEELKKAEERLAEAVAKLEEEELRMKEDLRVDEGVEMDEVDREVKCSKCGSLQDQLEGLQSIHEKCSEELAGEKHAHLLRLQQMEEEFQTLLQNERKQHNVDIELLTEEKTALRSRMVSSKSVQLMSVESTAQQDECWSQHQAEVSQLKKQISDHAKEYEEKSVQLKEENKKMHNLYKDQISSLEQEIETLQTKLADSEEWISELKEKMATAEQEHQDSKKEDAEQLKKLKDQINLLSVEHTNEVHNLENKIKDLKQEKESMQYEAQRMELQLTELDSERNKLVKELDEKKVHYDNGMSSKSSLEERLSRIQAQLSEEQSSRDLEQRSLEELRAKLRSTQRDCEGLREELEEVKSKKTEHESTISRLHSKSTELREALREVERSRQEAKREAHALKRNLSEAERRLSSTEHEASELLGLRTREEEIQGELRKEVVQLKQKLMESSATHEATSKELAEARHRSMELEHQLRVLREQHQGALRECLTAEQGLSERRLGLERSLAEASREIQVLGTRLHAEEGKVLALESKVVKLDGLKRDTENRLYTICNLLRSALGSPDSRVFSRSTRVHSRERLTNSRGNSPHRGMSDLDVDLVKVSLKDLIERASATEKERDDLKDVVYKIESELESVRTEHSQCSATIFQLKRELKVKTDLETEFSSKISNINRYEEVIRNLEREKRHLLEKAENAEFYSTAATKERENFMEKLSELKKSELKLNEEISSLTLEKESAEHRAVRLVQSHDSIEGELATLKETLTTKEQKIKSLEQKIDADNKKVKSSESKVKSLESTIAHLRSSHENQTETESILRQKISKLNSSLSQSSSSQLNLSEELERRQKESLRHQTDLFKAQQENEQLKSFVDSFRLKNEMLLKELSDAKQSLSESEKSLQENMQQIRKLQNLLLSSQNQEQESNLQLSRLREHKSSLEDRLKELSGTLRGVTERLADKEEKYSELEKECIALRKFKEKVQRERSRSSEASARSMLDRSTLETSLQLAASENEALQRKVQDLQAKLAELEERHSQRVRDFLSAQNSEKKSEERRLKSQLLHTEQLLKVKEKSHKQQVQGLLEQIKVLTDNLRLEQKRWKQYHQRSLSASANISYLHSVLGDSLKAAAGDPGHLLLPEAERLDTTTEAELGDISLTTPSKLRGRGHHMTSTPKAKRKLDDSKS</sequence>
<evidence type="ECO:0000259" key="4">
    <source>
        <dbReference type="Pfam" id="PF15035"/>
    </source>
</evidence>
<evidence type="ECO:0000256" key="3">
    <source>
        <dbReference type="SAM" id="MobiDB-lite"/>
    </source>
</evidence>
<dbReference type="GO" id="GO:0007076">
    <property type="term" value="P:mitotic chromosome condensation"/>
    <property type="evidence" value="ECO:0007669"/>
    <property type="project" value="TreeGrafter"/>
</dbReference>
<feature type="coiled-coil region" evidence="2">
    <location>
        <begin position="634"/>
        <end position="809"/>
    </location>
</feature>
<dbReference type="Proteomes" id="UP000827092">
    <property type="component" value="Unassembled WGS sequence"/>
</dbReference>
<feature type="compositionally biased region" description="Low complexity" evidence="3">
    <location>
        <begin position="1599"/>
        <end position="1610"/>
    </location>
</feature>
<evidence type="ECO:0000313" key="5">
    <source>
        <dbReference type="EMBL" id="KAG8197362.1"/>
    </source>
</evidence>
<protein>
    <recommendedName>
        <fullName evidence="4">Rootletin-like coiled-coil domain-containing protein</fullName>
    </recommendedName>
</protein>
<accession>A0AAV6VL26</accession>
<feature type="region of interest" description="Disordered" evidence="3">
    <location>
        <begin position="1131"/>
        <end position="1152"/>
    </location>
</feature>
<dbReference type="PANTHER" id="PTHR43941:SF1">
    <property type="entry name" value="STRUCTURAL MAINTENANCE OF CHROMOSOMES PROTEIN 2"/>
    <property type="match status" value="1"/>
</dbReference>
<feature type="coiled-coil region" evidence="2">
    <location>
        <begin position="1648"/>
        <end position="1808"/>
    </location>
</feature>
<dbReference type="InterPro" id="IPR055167">
    <property type="entry name" value="Rootletin-like_CC"/>
</dbReference>
<evidence type="ECO:0000256" key="1">
    <source>
        <dbReference type="ARBA" id="ARBA00023054"/>
    </source>
</evidence>
<feature type="coiled-coil region" evidence="2">
    <location>
        <begin position="413"/>
        <end position="468"/>
    </location>
</feature>
<dbReference type="SUPFAM" id="SSF57997">
    <property type="entry name" value="Tropomyosin"/>
    <property type="match status" value="1"/>
</dbReference>
<feature type="region of interest" description="Disordered" evidence="3">
    <location>
        <begin position="1914"/>
        <end position="1951"/>
    </location>
</feature>
<dbReference type="GO" id="GO:0000785">
    <property type="term" value="C:chromatin"/>
    <property type="evidence" value="ECO:0007669"/>
    <property type="project" value="TreeGrafter"/>
</dbReference>